<dbReference type="InterPro" id="IPR059000">
    <property type="entry name" value="ATPase_P-type_domA"/>
</dbReference>
<protein>
    <recommendedName>
        <fullName evidence="3">Cation-transporting P-type ATPase N-terminal domain-containing protein</fullName>
    </recommendedName>
</protein>
<organism evidence="4 5">
    <name type="scientific">Cinchona calisaya</name>
    <dbReference type="NCBI Taxonomy" id="153742"/>
    <lineage>
        <taxon>Eukaryota</taxon>
        <taxon>Viridiplantae</taxon>
        <taxon>Streptophyta</taxon>
        <taxon>Embryophyta</taxon>
        <taxon>Tracheophyta</taxon>
        <taxon>Spermatophyta</taxon>
        <taxon>Magnoliopsida</taxon>
        <taxon>eudicotyledons</taxon>
        <taxon>Gunneridae</taxon>
        <taxon>Pentapetalae</taxon>
        <taxon>asterids</taxon>
        <taxon>lamiids</taxon>
        <taxon>Gentianales</taxon>
        <taxon>Rubiaceae</taxon>
        <taxon>Cinchonoideae</taxon>
        <taxon>Cinchoneae</taxon>
        <taxon>Cinchona</taxon>
    </lineage>
</organism>
<dbReference type="SUPFAM" id="SSF81665">
    <property type="entry name" value="Calcium ATPase, transmembrane domain M"/>
    <property type="match status" value="1"/>
</dbReference>
<dbReference type="InterPro" id="IPR008250">
    <property type="entry name" value="ATPase_P-typ_transduc_dom_A_sf"/>
</dbReference>
<reference evidence="4 5" key="1">
    <citation type="submission" date="2024-11" db="EMBL/GenBank/DDBJ databases">
        <title>A near-complete genome assembly of Cinchona calisaya.</title>
        <authorList>
            <person name="Lian D.C."/>
            <person name="Zhao X.W."/>
            <person name="Wei L."/>
        </authorList>
    </citation>
    <scope>NUCLEOTIDE SEQUENCE [LARGE SCALE GENOMIC DNA]</scope>
    <source>
        <tissue evidence="4">Nenye</tissue>
    </source>
</reference>
<dbReference type="InterPro" id="IPR023299">
    <property type="entry name" value="ATPase_P-typ_cyto_dom_N"/>
</dbReference>
<proteinExistence type="predicted"/>
<feature type="transmembrane region" description="Helical" evidence="2">
    <location>
        <begin position="319"/>
        <end position="339"/>
    </location>
</feature>
<name>A0ABD2YK77_9GENT</name>
<dbReference type="AlphaFoldDB" id="A0ABD2YK77"/>
<dbReference type="Pfam" id="PF00122">
    <property type="entry name" value="E1-E2_ATPase"/>
    <property type="match status" value="1"/>
</dbReference>
<dbReference type="Gene3D" id="3.40.1110.10">
    <property type="entry name" value="Calcium-transporting ATPase, cytoplasmic domain N"/>
    <property type="match status" value="1"/>
</dbReference>
<dbReference type="InterPro" id="IPR004014">
    <property type="entry name" value="ATPase_P-typ_cation-transptr_N"/>
</dbReference>
<dbReference type="Pfam" id="PF00690">
    <property type="entry name" value="Cation_ATPase_N"/>
    <property type="match status" value="1"/>
</dbReference>
<accession>A0ABD2YK77</accession>
<dbReference type="PANTHER" id="PTHR24093">
    <property type="entry name" value="CATION TRANSPORTING ATPASE"/>
    <property type="match status" value="1"/>
</dbReference>
<keyword evidence="2" id="KW-0472">Membrane</keyword>
<dbReference type="SMART" id="SM00831">
    <property type="entry name" value="Cation_ATPase_N"/>
    <property type="match status" value="1"/>
</dbReference>
<dbReference type="Proteomes" id="UP001630127">
    <property type="component" value="Unassembled WGS sequence"/>
</dbReference>
<dbReference type="InterPro" id="IPR023298">
    <property type="entry name" value="ATPase_P-typ_TM_dom_sf"/>
</dbReference>
<evidence type="ECO:0000259" key="3">
    <source>
        <dbReference type="SMART" id="SM00831"/>
    </source>
</evidence>
<dbReference type="SUPFAM" id="SSF81660">
    <property type="entry name" value="Metal cation-transporting ATPase, ATP-binding domain N"/>
    <property type="match status" value="1"/>
</dbReference>
<feature type="transmembrane region" description="Helical" evidence="2">
    <location>
        <begin position="193"/>
        <end position="212"/>
    </location>
</feature>
<evidence type="ECO:0000256" key="2">
    <source>
        <dbReference type="SAM" id="Phobius"/>
    </source>
</evidence>
<dbReference type="EMBL" id="JBJUIK010000013">
    <property type="protein sequence ID" value="KAL3507794.1"/>
    <property type="molecule type" value="Genomic_DNA"/>
</dbReference>
<feature type="transmembrane region" description="Helical" evidence="2">
    <location>
        <begin position="160"/>
        <end position="181"/>
    </location>
</feature>
<dbReference type="Gene3D" id="2.70.150.10">
    <property type="entry name" value="Calcium-transporting ATPase, cytoplasmic transduction domain A"/>
    <property type="match status" value="1"/>
</dbReference>
<keyword evidence="1" id="KW-0460">Magnesium</keyword>
<dbReference type="PANTHER" id="PTHR24093:SF434">
    <property type="entry name" value="CALCIUM-TRANSPORTING ATPASE 13, PLASMA MEMBRANE-TYPE-RELATED"/>
    <property type="match status" value="1"/>
</dbReference>
<keyword evidence="2" id="KW-1133">Transmembrane helix</keyword>
<evidence type="ECO:0000313" key="4">
    <source>
        <dbReference type="EMBL" id="KAL3507794.1"/>
    </source>
</evidence>
<dbReference type="SUPFAM" id="SSF81653">
    <property type="entry name" value="Calcium ATPase, transduction domain A"/>
    <property type="match status" value="1"/>
</dbReference>
<dbReference type="Pfam" id="PF13246">
    <property type="entry name" value="Cation_ATPase"/>
    <property type="match status" value="1"/>
</dbReference>
<keyword evidence="2" id="KW-0812">Transmembrane</keyword>
<keyword evidence="5" id="KW-1185">Reference proteome</keyword>
<evidence type="ECO:0000256" key="1">
    <source>
        <dbReference type="ARBA" id="ARBA00022842"/>
    </source>
</evidence>
<comment type="caution">
    <text evidence="4">The sequence shown here is derived from an EMBL/GenBank/DDBJ whole genome shotgun (WGS) entry which is preliminary data.</text>
</comment>
<feature type="domain" description="Cation-transporting P-type ATPase N-terminal" evidence="3">
    <location>
        <begin position="106"/>
        <end position="181"/>
    </location>
</feature>
<evidence type="ECO:0000313" key="5">
    <source>
        <dbReference type="Proteomes" id="UP001630127"/>
    </source>
</evidence>
<gene>
    <name evidence="4" type="ORF">ACH5RR_033176</name>
</gene>
<sequence>MSSIIDANLHSKSLVNQLSTLNKRRWHLAFVTIYCSRAFIELLSSRDSKIFLIPSKRAPKKSIKFPPLSSDKVVIDVTKDFSCFYNINQPSLTKLVKEKNLNQLKEFGGVECVATSININIHHGINSNDDQDMLQRIEAFGINTYHKNPKKGFFHFIWEAFQDPTIAILLACAVFSFGFGIKENGPKEGWYDGGSIFVAVFLVISVSAISNFRQNRQFEKLSKVSSNIQIEVVRNGRRQHISIFEVVVGDVVCLKIGDQVPADGLFLEGNSLRVDESSMTGESDHLEVNHSQNPFLISGHTKDANGSKEVDGSRTKDDAVINAVVKIISAAVTIVVVAIPEGTLTLNRMTVTKFWMGKDSMQKTCCNAIAINVLELLHQAVCLNTTGGVYRSISSGLQFSGSPTEKAILSWAVMELNMNMERGKQNYSILHVEAFNSEKKRSGVLVKNNADNSIHIHWKGAAEMMLAMCSHYYCEARGPHFNRNYAEVYVRLVKLVFSLQENFLGLAWLLVLCKV</sequence>
<dbReference type="Gene3D" id="1.20.1110.10">
    <property type="entry name" value="Calcium-transporting ATPase, transmembrane domain"/>
    <property type="match status" value="1"/>
</dbReference>